<comment type="subcellular location">
    <subcellularLocation>
        <location evidence="1">Cell outer membrane</location>
    </subcellularLocation>
</comment>
<dbReference type="InterPro" id="IPR057601">
    <property type="entry name" value="Oar-like_b-barrel"/>
</dbReference>
<feature type="domain" description="TonB-dependent transporter Oar-like beta-barrel" evidence="6">
    <location>
        <begin position="289"/>
        <end position="1207"/>
    </location>
</feature>
<keyword evidence="7" id="KW-0675">Receptor</keyword>
<dbReference type="Pfam" id="PF25183">
    <property type="entry name" value="OMP_b-brl_4"/>
    <property type="match status" value="1"/>
</dbReference>
<keyword evidence="3" id="KW-0998">Cell outer membrane</keyword>
<dbReference type="Gene3D" id="2.40.170.20">
    <property type="entry name" value="TonB-dependent receptor, beta-barrel domain"/>
    <property type="match status" value="1"/>
</dbReference>
<dbReference type="Proteomes" id="UP000269669">
    <property type="component" value="Unassembled WGS sequence"/>
</dbReference>
<accession>A0A3R9PV26</accession>
<feature type="domain" description="TonB-dependent receptor plug" evidence="5">
    <location>
        <begin position="192"/>
        <end position="283"/>
    </location>
</feature>
<organism evidence="7 8">
    <name type="scientific">Edaphobacter aggregans</name>
    <dbReference type="NCBI Taxonomy" id="570835"/>
    <lineage>
        <taxon>Bacteria</taxon>
        <taxon>Pseudomonadati</taxon>
        <taxon>Acidobacteriota</taxon>
        <taxon>Terriglobia</taxon>
        <taxon>Terriglobales</taxon>
        <taxon>Acidobacteriaceae</taxon>
        <taxon>Edaphobacter</taxon>
    </lineage>
</organism>
<dbReference type="EMBL" id="RSDW01000001">
    <property type="protein sequence ID" value="RSL18514.1"/>
    <property type="molecule type" value="Genomic_DNA"/>
</dbReference>
<evidence type="ECO:0000313" key="7">
    <source>
        <dbReference type="EMBL" id="RSL18514.1"/>
    </source>
</evidence>
<dbReference type="Pfam" id="PF13620">
    <property type="entry name" value="CarboxypepD_reg"/>
    <property type="match status" value="1"/>
</dbReference>
<dbReference type="GO" id="GO:0009279">
    <property type="term" value="C:cell outer membrane"/>
    <property type="evidence" value="ECO:0007669"/>
    <property type="project" value="UniProtKB-SubCell"/>
</dbReference>
<dbReference type="RefSeq" id="WP_260472981.1">
    <property type="nucleotide sequence ID" value="NZ_RSDW01000001.1"/>
</dbReference>
<comment type="caution">
    <text evidence="7">The sequence shown here is derived from an EMBL/GenBank/DDBJ whole genome shotgun (WGS) entry which is preliminary data.</text>
</comment>
<dbReference type="InterPro" id="IPR036942">
    <property type="entry name" value="Beta-barrel_TonB_sf"/>
</dbReference>
<protein>
    <submittedName>
        <fullName evidence="7">TonB-dependent receptor-like protein</fullName>
    </submittedName>
</protein>
<dbReference type="SUPFAM" id="SSF49464">
    <property type="entry name" value="Carboxypeptidase regulatory domain-like"/>
    <property type="match status" value="1"/>
</dbReference>
<proteinExistence type="predicted"/>
<keyword evidence="4" id="KW-1133">Transmembrane helix</keyword>
<dbReference type="Gene3D" id="2.60.40.1120">
    <property type="entry name" value="Carboxypeptidase-like, regulatory domain"/>
    <property type="match status" value="1"/>
</dbReference>
<evidence type="ECO:0000256" key="1">
    <source>
        <dbReference type="ARBA" id="ARBA00004442"/>
    </source>
</evidence>
<evidence type="ECO:0000256" key="3">
    <source>
        <dbReference type="ARBA" id="ARBA00023237"/>
    </source>
</evidence>
<keyword evidence="2 4" id="KW-0472">Membrane</keyword>
<evidence type="ECO:0000259" key="5">
    <source>
        <dbReference type="Pfam" id="PF07715"/>
    </source>
</evidence>
<dbReference type="Pfam" id="PF07715">
    <property type="entry name" value="Plug"/>
    <property type="match status" value="1"/>
</dbReference>
<feature type="transmembrane region" description="Helical" evidence="4">
    <location>
        <begin position="37"/>
        <end position="58"/>
    </location>
</feature>
<name>A0A3R9PV26_9BACT</name>
<sequence>MAKAPGVKSWNKQRYSLLANDLITGGNKLFAGVSQRVLAAQQCAFGALLLIFAFGIFATMPARAQVLYGTLTGTVTDPSGAAVPGAQVIALEVQTGVSQTVTGDSSGNYRFTALLPGTYKVTISAQGFATQETPGVVVRVNETARVDAPLKVGSATQNIVVTTEAPILQTDRADVHTDLTSQQISNLPVMGSQGRNFQRLLQTVPGTGLMAETNSPAGNPQRSINVNVNGQSNQTVNTRIDGAQNAYPWLPANVAYVPPADAIENVQVVTNAFDAEQGMAGGAAVNVQVKSGTNQFHGSAHEFLTNQAFAARNYFQTDPVLYPKKNRNNQQQFGGTFGGRIVKDKLFFFVDYERTTQRQLAGPDTRTLPTAAMTTGDFRALPGNPIIYDPATGNVHGAGKQQVSCNGVLNVICPSRIDPAAAAMVTLLQPEIPQVFATGNALNNWIGSGTASFTRDNADFKVNYIPGSKSTVFGRYSFSKSYIFDPPLLGAAIGDATNGGQLGNAPGLIQQVGLGATHTFTPSLLLDWNFGFTRQRLGSTFDLTSARGLNDLHIPGTNNVGAPGDPSLYYGFPGFIFPTAQTPPGSTIPNNQANLGNAQPANPFLFRDQQYVTGANVSWNKGKHSFRGGIEWNHSQLNHFQPQGGTFQQPRGAFAFNGYVTAQQGTTPNWFNSWADFLFGLPGTTGKARALFNPTALRWSQWSWFVQDHWQVVPNVTLTLGLRWEFYPFGYSDNGKGLRVLNLNTGNVSIGGFGNVPRDSGVDVGGGRFLPRVGGAWRITPSTVLRAGYGISSDPNNWRYFRNAYPAVLLDTNTPANTADFIPAASLTGLNATGLGSGSYSVPSGIILAPLPDLSSGVIPLPTNISTTTIQNPFRRGYINSYNLTFQQEMGRGLVFETGYVGARAVRPLVNLNVNASAPGTGTAGGLLSTSLGKNYTGTINALVPFKNNFYNSLQTKVTQRFGASSVGLAWTWSKAISYSDNEDLGSLAFPYPAYWQKNRSVANFDRSQNVQIFGVVQLPFGKNERWMQTGPGSWLLGGWQINPLMSILTGAPFTVGAAGNLNANGAGQTADLVGIYRKTNGKPKRTGQTCAQGDLSCHFFDPAAFAAPLITSPANAHFGNTNRNEFRGPGYFSLNLSVIRDFRFFERYILEIRADTFSLTNTPHFANPNVSCPGDATTVGPVPGSGQLCSTGSNNNFGVITGTNSPGGFFGPDPGNRTLWLGASVKF</sequence>
<dbReference type="InterPro" id="IPR012910">
    <property type="entry name" value="Plug_dom"/>
</dbReference>
<dbReference type="InterPro" id="IPR008969">
    <property type="entry name" value="CarboxyPept-like_regulatory"/>
</dbReference>
<evidence type="ECO:0000313" key="8">
    <source>
        <dbReference type="Proteomes" id="UP000269669"/>
    </source>
</evidence>
<dbReference type="AlphaFoldDB" id="A0A3R9PV26"/>
<gene>
    <name evidence="7" type="ORF">EDE15_4100</name>
</gene>
<reference evidence="7 8" key="1">
    <citation type="submission" date="2018-12" db="EMBL/GenBank/DDBJ databases">
        <title>Sequencing of bacterial isolates from soil warming experiment in Harvard Forest, Massachusetts, USA.</title>
        <authorList>
            <person name="Deangelis K."/>
        </authorList>
    </citation>
    <scope>NUCLEOTIDE SEQUENCE [LARGE SCALE GENOMIC DNA]</scope>
    <source>
        <strain evidence="7 8">EB153</strain>
    </source>
</reference>
<evidence type="ECO:0000256" key="4">
    <source>
        <dbReference type="SAM" id="Phobius"/>
    </source>
</evidence>
<keyword evidence="8" id="KW-1185">Reference proteome</keyword>
<evidence type="ECO:0000259" key="6">
    <source>
        <dbReference type="Pfam" id="PF25183"/>
    </source>
</evidence>
<keyword evidence="4" id="KW-0812">Transmembrane</keyword>
<evidence type="ECO:0000256" key="2">
    <source>
        <dbReference type="ARBA" id="ARBA00023136"/>
    </source>
</evidence>
<dbReference type="SUPFAM" id="SSF56935">
    <property type="entry name" value="Porins"/>
    <property type="match status" value="1"/>
</dbReference>
<dbReference type="InterPro" id="IPR037066">
    <property type="entry name" value="Plug_dom_sf"/>
</dbReference>
<dbReference type="Gene3D" id="2.170.130.10">
    <property type="entry name" value="TonB-dependent receptor, plug domain"/>
    <property type="match status" value="1"/>
</dbReference>